<dbReference type="RefSeq" id="XP_060438575.1">
    <property type="nucleotide sequence ID" value="XM_060585706.1"/>
</dbReference>
<comment type="caution">
    <text evidence="1">The sequence shown here is derived from an EMBL/GenBank/DDBJ whole genome shotgun (WGS) entry which is preliminary data.</text>
</comment>
<dbReference type="EMBL" id="JAHMHQ010000034">
    <property type="protein sequence ID" value="KAK1622580.1"/>
    <property type="molecule type" value="Genomic_DNA"/>
</dbReference>
<evidence type="ECO:0000313" key="1">
    <source>
        <dbReference type="EMBL" id="KAK1622580.1"/>
    </source>
</evidence>
<feature type="non-terminal residue" evidence="1">
    <location>
        <position position="1"/>
    </location>
</feature>
<name>A0AAI9ZDL0_9PEZI</name>
<dbReference type="AlphaFoldDB" id="A0AAI9ZDL0"/>
<dbReference type="GeneID" id="85470568"/>
<organism evidence="1 2">
    <name type="scientific">Colletotrichum phormii</name>
    <dbReference type="NCBI Taxonomy" id="359342"/>
    <lineage>
        <taxon>Eukaryota</taxon>
        <taxon>Fungi</taxon>
        <taxon>Dikarya</taxon>
        <taxon>Ascomycota</taxon>
        <taxon>Pezizomycotina</taxon>
        <taxon>Sordariomycetes</taxon>
        <taxon>Hypocreomycetidae</taxon>
        <taxon>Glomerellales</taxon>
        <taxon>Glomerellaceae</taxon>
        <taxon>Colletotrichum</taxon>
        <taxon>Colletotrichum acutatum species complex</taxon>
    </lineage>
</organism>
<evidence type="ECO:0000313" key="2">
    <source>
        <dbReference type="Proteomes" id="UP001243989"/>
    </source>
</evidence>
<accession>A0AAI9ZDL0</accession>
<proteinExistence type="predicted"/>
<protein>
    <submittedName>
        <fullName evidence="1">Uncharacterized protein</fullName>
    </submittedName>
</protein>
<keyword evidence="2" id="KW-1185">Reference proteome</keyword>
<dbReference type="Proteomes" id="UP001243989">
    <property type="component" value="Unassembled WGS sequence"/>
</dbReference>
<gene>
    <name evidence="1" type="ORF">BDP81DRAFT_333889</name>
</gene>
<sequence length="410" mass="46291">GSFSSYITVFDESEAYVGDHVDLGRQRISTKFLFGDANGLTPEHPLWEQIAELKGRPQFEKRRQHGMQQVVKTFARAARQRCEDGDVPLEIKGIGLSVPAAWTLDEEAEYSRLLKEAFSKEGRMMRQAANRICFHTEVEAMAHFLMGTPRYKREVVFGDKDAMTLLLDFGGHSMNGCAFMTRRRGKHGTDVAFFRASEPFGIGGGTEHWEAYVNDLCTNYVRENYGASFELSQEVRSVLLYRFHEAVMQMDCGKFRPMVLRAEGIEDDIYDHIEVKIPDPESEQMFLKALGGPLELARQSISQLGREYPGSKDSGLRVLVSGGSPRSEIIKACIRRCCADAGLESPQFIHEEMGKLGYVPRRFLHMTSKAHQSHEIYMTDPTSLWTLTAPSTLPEEQQLLEPKTCPSGIF</sequence>
<reference evidence="1" key="1">
    <citation type="submission" date="2021-06" db="EMBL/GenBank/DDBJ databases">
        <title>Comparative genomics, transcriptomics and evolutionary studies reveal genomic signatures of adaptation to plant cell wall in hemibiotrophic fungi.</title>
        <authorList>
            <consortium name="DOE Joint Genome Institute"/>
            <person name="Baroncelli R."/>
            <person name="Diaz J.F."/>
            <person name="Benocci T."/>
            <person name="Peng M."/>
            <person name="Battaglia E."/>
            <person name="Haridas S."/>
            <person name="Andreopoulos W."/>
            <person name="Labutti K."/>
            <person name="Pangilinan J."/>
            <person name="Floch G.L."/>
            <person name="Makela M.R."/>
            <person name="Henrissat B."/>
            <person name="Grigoriev I.V."/>
            <person name="Crouch J.A."/>
            <person name="De Vries R.P."/>
            <person name="Sukno S.A."/>
            <person name="Thon M.R."/>
        </authorList>
    </citation>
    <scope>NUCLEOTIDE SEQUENCE</scope>
    <source>
        <strain evidence="1">CBS 102054</strain>
    </source>
</reference>